<keyword evidence="4" id="KW-1133">Transmembrane helix</keyword>
<evidence type="ECO:0000256" key="6">
    <source>
        <dbReference type="RuleBase" id="RU363053"/>
    </source>
</evidence>
<evidence type="ECO:0000256" key="2">
    <source>
        <dbReference type="ARBA" id="ARBA00006824"/>
    </source>
</evidence>
<evidence type="ECO:0000256" key="3">
    <source>
        <dbReference type="ARBA" id="ARBA00022692"/>
    </source>
</evidence>
<dbReference type="AlphaFoldDB" id="A0A2K1QLQ1"/>
<comment type="caution">
    <text evidence="7">The sequence shown here is derived from an EMBL/GenBank/DDBJ whole genome shotgun (WGS) entry which is preliminary data.</text>
</comment>
<dbReference type="PANTHER" id="PTHR11266">
    <property type="entry name" value="PEROXISOMAL MEMBRANE PROTEIN 2, PXMP2 MPV17"/>
    <property type="match status" value="1"/>
</dbReference>
<dbReference type="STRING" id="2082308.A0A2K1QLQ1"/>
<sequence length="266" mass="30034">MLSLRILSASRARLPLQLRSNLRHVRLSSTKPPPPPGRTIPGPSWAWIEPLAVPFRAYGRMQTRSPYMTQLSSSLVIYFLGDLSAQLVAYHPPTPSESLGVEPRQDYMYAPERGLRAMLIGGLSSIPSYHWFLFLGRSFNYSSHILSLAVKIVVNQTFFTPVFNSYFFGMQCLLAGKGWQETKRRIKDTVPTSWKMSWRVWPAVTAFSFTFVKEQYRSTFAGVIAIGWQTYLSWLNSRAAKMEKVDNGKSGVVGKESHAKVMKSGS</sequence>
<evidence type="ECO:0000256" key="5">
    <source>
        <dbReference type="ARBA" id="ARBA00023136"/>
    </source>
</evidence>
<reference evidence="7 8" key="1">
    <citation type="submission" date="2017-06" db="EMBL/GenBank/DDBJ databases">
        <title>Draft genome sequence of a variant of Elsinoe murrayae.</title>
        <authorList>
            <person name="Cheng Q."/>
        </authorList>
    </citation>
    <scope>NUCLEOTIDE SEQUENCE [LARGE SCALE GENOMIC DNA]</scope>
    <source>
        <strain evidence="7 8">CQ-2017a</strain>
    </source>
</reference>
<gene>
    <name evidence="7" type="ORF">CAC42_4487</name>
</gene>
<proteinExistence type="inferred from homology"/>
<accession>A0A2K1QLQ1</accession>
<dbReference type="GO" id="GO:0005739">
    <property type="term" value="C:mitochondrion"/>
    <property type="evidence" value="ECO:0007669"/>
    <property type="project" value="TreeGrafter"/>
</dbReference>
<organism evidence="7 8">
    <name type="scientific">Sphaceloma murrayae</name>
    <dbReference type="NCBI Taxonomy" id="2082308"/>
    <lineage>
        <taxon>Eukaryota</taxon>
        <taxon>Fungi</taxon>
        <taxon>Dikarya</taxon>
        <taxon>Ascomycota</taxon>
        <taxon>Pezizomycotina</taxon>
        <taxon>Dothideomycetes</taxon>
        <taxon>Dothideomycetidae</taxon>
        <taxon>Myriangiales</taxon>
        <taxon>Elsinoaceae</taxon>
        <taxon>Sphaceloma</taxon>
    </lineage>
</organism>
<keyword evidence="8" id="KW-1185">Reference proteome</keyword>
<name>A0A2K1QLQ1_9PEZI</name>
<evidence type="ECO:0000313" key="7">
    <source>
        <dbReference type="EMBL" id="PNS16086.1"/>
    </source>
</evidence>
<dbReference type="InParanoid" id="A0A2K1QLQ1"/>
<keyword evidence="5" id="KW-0472">Membrane</keyword>
<dbReference type="Pfam" id="PF04117">
    <property type="entry name" value="Mpv17_PMP22"/>
    <property type="match status" value="1"/>
</dbReference>
<dbReference type="PANTHER" id="PTHR11266:SF113">
    <property type="entry name" value="MEMBRANE PROTEIN, MPV17_PMP22 FAMILY, PUTATIVE (AFU_ORTHOLOGUE AFUA_1G13840)-RELATED"/>
    <property type="match status" value="1"/>
</dbReference>
<keyword evidence="3" id="KW-0812">Transmembrane</keyword>
<protein>
    <submittedName>
        <fullName evidence="7">Protein sym1</fullName>
    </submittedName>
</protein>
<dbReference type="OrthoDB" id="430207at2759"/>
<dbReference type="Proteomes" id="UP000243797">
    <property type="component" value="Unassembled WGS sequence"/>
</dbReference>
<dbReference type="GO" id="GO:0016020">
    <property type="term" value="C:membrane"/>
    <property type="evidence" value="ECO:0007669"/>
    <property type="project" value="UniProtKB-SubCell"/>
</dbReference>
<dbReference type="EMBL" id="NKHZ01000060">
    <property type="protein sequence ID" value="PNS16086.1"/>
    <property type="molecule type" value="Genomic_DNA"/>
</dbReference>
<evidence type="ECO:0000313" key="8">
    <source>
        <dbReference type="Proteomes" id="UP000243797"/>
    </source>
</evidence>
<comment type="subcellular location">
    <subcellularLocation>
        <location evidence="1">Membrane</location>
        <topology evidence="1">Multi-pass membrane protein</topology>
    </subcellularLocation>
</comment>
<dbReference type="InterPro" id="IPR007248">
    <property type="entry name" value="Mpv17_PMP22"/>
</dbReference>
<comment type="similarity">
    <text evidence="2 6">Belongs to the peroxisomal membrane protein PXMP2/4 family.</text>
</comment>
<evidence type="ECO:0000256" key="4">
    <source>
        <dbReference type="ARBA" id="ARBA00022989"/>
    </source>
</evidence>
<evidence type="ECO:0000256" key="1">
    <source>
        <dbReference type="ARBA" id="ARBA00004141"/>
    </source>
</evidence>